<accession>A0A2S8GHN6</accession>
<dbReference type="InterPro" id="IPR039261">
    <property type="entry name" value="FNR_nucleotide-bd"/>
</dbReference>
<comment type="caution">
    <text evidence="5">The sequence shown here is derived from an EMBL/GenBank/DDBJ whole genome shotgun (WGS) entry which is preliminary data.</text>
</comment>
<dbReference type="InterPro" id="IPR017927">
    <property type="entry name" value="FAD-bd_FR_type"/>
</dbReference>
<dbReference type="RefSeq" id="WP_105337703.1">
    <property type="nucleotide sequence ID" value="NZ_PUHZ01000022.1"/>
</dbReference>
<dbReference type="PROSITE" id="PS51384">
    <property type="entry name" value="FAD_FR"/>
    <property type="match status" value="1"/>
</dbReference>
<dbReference type="OrthoDB" id="9784483at2"/>
<evidence type="ECO:0000256" key="3">
    <source>
        <dbReference type="ARBA" id="ARBA00022741"/>
    </source>
</evidence>
<dbReference type="InterPro" id="IPR001433">
    <property type="entry name" value="OxRdtase_FAD/NAD-bd"/>
</dbReference>
<dbReference type="InterPro" id="IPR001709">
    <property type="entry name" value="Flavoprot_Pyr_Nucl_cyt_Rdtase"/>
</dbReference>
<dbReference type="EC" id="1.18.1.2" evidence="2"/>
<evidence type="ECO:0000313" key="6">
    <source>
        <dbReference type="Proteomes" id="UP000237819"/>
    </source>
</evidence>
<evidence type="ECO:0000259" key="4">
    <source>
        <dbReference type="PROSITE" id="PS51384"/>
    </source>
</evidence>
<dbReference type="Gene3D" id="3.40.50.80">
    <property type="entry name" value="Nucleotide-binding domain of ferredoxin-NADP reductase (FNR) module"/>
    <property type="match status" value="1"/>
</dbReference>
<organism evidence="5 6">
    <name type="scientific">Blastopirellula marina</name>
    <dbReference type="NCBI Taxonomy" id="124"/>
    <lineage>
        <taxon>Bacteria</taxon>
        <taxon>Pseudomonadati</taxon>
        <taxon>Planctomycetota</taxon>
        <taxon>Planctomycetia</taxon>
        <taxon>Pirellulales</taxon>
        <taxon>Pirellulaceae</taxon>
        <taxon>Blastopirellula</taxon>
    </lineage>
</organism>
<dbReference type="SUPFAM" id="SSF52343">
    <property type="entry name" value="Ferredoxin reductase-like, C-terminal NADP-linked domain"/>
    <property type="match status" value="1"/>
</dbReference>
<protein>
    <recommendedName>
        <fullName evidence="2">ferredoxin--NADP(+) reductase</fullName>
        <ecNumber evidence="2">1.18.1.2</ecNumber>
    </recommendedName>
</protein>
<proteinExistence type="inferred from homology"/>
<dbReference type="CDD" id="cd06195">
    <property type="entry name" value="FNR1"/>
    <property type="match status" value="1"/>
</dbReference>
<dbReference type="PRINTS" id="PR00371">
    <property type="entry name" value="FPNCR"/>
</dbReference>
<dbReference type="SUPFAM" id="SSF63380">
    <property type="entry name" value="Riboflavin synthase domain-like"/>
    <property type="match status" value="1"/>
</dbReference>
<dbReference type="AlphaFoldDB" id="A0A2S8GHN6"/>
<dbReference type="GO" id="GO:0000166">
    <property type="term" value="F:nucleotide binding"/>
    <property type="evidence" value="ECO:0007669"/>
    <property type="project" value="UniProtKB-KW"/>
</dbReference>
<reference evidence="5 6" key="1">
    <citation type="submission" date="2018-02" db="EMBL/GenBank/DDBJ databases">
        <title>Comparative genomes isolates from brazilian mangrove.</title>
        <authorList>
            <person name="Araujo J.E."/>
            <person name="Taketani R.G."/>
            <person name="Silva M.C.P."/>
            <person name="Loureco M.V."/>
            <person name="Andreote F.D."/>
        </authorList>
    </citation>
    <scope>NUCLEOTIDE SEQUENCE [LARGE SCALE GENOMIC DNA]</scope>
    <source>
        <strain evidence="5 6">Nap-Phe MGV</strain>
    </source>
</reference>
<dbReference type="InterPro" id="IPR051930">
    <property type="entry name" value="FNR_type-1"/>
</dbReference>
<feature type="domain" description="FAD-binding FR-type" evidence="4">
    <location>
        <begin position="20"/>
        <end position="151"/>
    </location>
</feature>
<gene>
    <name evidence="5" type="ORF">C5Y93_22455</name>
</gene>
<dbReference type="PANTHER" id="PTHR47878">
    <property type="entry name" value="OXIDOREDUCTASE FAD/NAD(P)-BINDING DOMAIN PROTEIN"/>
    <property type="match status" value="1"/>
</dbReference>
<evidence type="ECO:0000256" key="2">
    <source>
        <dbReference type="ARBA" id="ARBA00013223"/>
    </source>
</evidence>
<dbReference type="Proteomes" id="UP000237819">
    <property type="component" value="Unassembled WGS sequence"/>
</dbReference>
<dbReference type="GO" id="GO:0004324">
    <property type="term" value="F:ferredoxin-NADP+ reductase activity"/>
    <property type="evidence" value="ECO:0007669"/>
    <property type="project" value="UniProtKB-EC"/>
</dbReference>
<dbReference type="PANTHER" id="PTHR47878:SF2">
    <property type="entry name" value="OXIDOREDUCTASE FAD_NAD(P)-BINDING DOMAIN PROTEIN"/>
    <property type="match status" value="1"/>
</dbReference>
<comment type="similarity">
    <text evidence="1">Belongs to the ferredoxin--NADP reductase type 1 family.</text>
</comment>
<name>A0A2S8GHN6_9BACT</name>
<dbReference type="InterPro" id="IPR033892">
    <property type="entry name" value="FNR_bac"/>
</dbReference>
<sequence length="319" mass="36159">MFSPMASPMEAKRKPELVGKQAYNAKLVEIVSIHDSLRIFRIASDDGPISFLPGQYVGLGMGSWEPGDALETTTPDAHDHLIQRAYSISWPIFDKQGNLLRPRDPEVLEFYVALVVRSMPHPQTLTPRLFHLQVGDRLWMGEHARGTYTLKRADRSAHLVFVATGTGEAPHNAMIAELLATGHTGPITNLACVRYRQDLGYLRQHRELERQFANYRYLPLTTREPENLDPSLPQYVGKQYVQDVFQNWESMVGDDRPLDPKSTHVYLCGNPEMIGAPQSLRQQARAYPTPTGMAEILDQLGFQLDQPKLTGNIHLEKYW</sequence>
<keyword evidence="3" id="KW-0547">Nucleotide-binding</keyword>
<evidence type="ECO:0000256" key="1">
    <source>
        <dbReference type="ARBA" id="ARBA00008312"/>
    </source>
</evidence>
<dbReference type="EMBL" id="PUHZ01000022">
    <property type="protein sequence ID" value="PQO43947.1"/>
    <property type="molecule type" value="Genomic_DNA"/>
</dbReference>
<dbReference type="Gene3D" id="2.40.30.10">
    <property type="entry name" value="Translation factors"/>
    <property type="match status" value="1"/>
</dbReference>
<evidence type="ECO:0000313" key="5">
    <source>
        <dbReference type="EMBL" id="PQO43947.1"/>
    </source>
</evidence>
<dbReference type="InterPro" id="IPR017938">
    <property type="entry name" value="Riboflavin_synthase-like_b-brl"/>
</dbReference>
<dbReference type="Pfam" id="PF00175">
    <property type="entry name" value="NAD_binding_1"/>
    <property type="match status" value="1"/>
</dbReference>